<dbReference type="InterPro" id="IPR015797">
    <property type="entry name" value="NUDIX_hydrolase-like_dom_sf"/>
</dbReference>
<dbReference type="InterPro" id="IPR023170">
    <property type="entry name" value="HhH_base_excis_C"/>
</dbReference>
<comment type="catalytic activity">
    <reaction evidence="1 13">
        <text>Hydrolyzes free adenine bases from 7,8-dihydro-8-oxoguanine:adenine mismatched double-stranded DNA, leaving an apurinic site.</text>
        <dbReference type="EC" id="3.2.2.31"/>
    </reaction>
</comment>
<proteinExistence type="inferred from homology"/>
<keyword evidence="11" id="KW-0234">DNA repair</keyword>
<dbReference type="Gene3D" id="1.10.340.30">
    <property type="entry name" value="Hypothetical protein, domain 2"/>
    <property type="match status" value="1"/>
</dbReference>
<dbReference type="SUPFAM" id="SSF48150">
    <property type="entry name" value="DNA-glycosylase"/>
    <property type="match status" value="1"/>
</dbReference>
<evidence type="ECO:0000256" key="12">
    <source>
        <dbReference type="ARBA" id="ARBA00023295"/>
    </source>
</evidence>
<comment type="function">
    <text evidence="13">Adenine glycosylase active on G-A mispairs.</text>
</comment>
<dbReference type="Proteomes" id="UP001217089">
    <property type="component" value="Unassembled WGS sequence"/>
</dbReference>
<dbReference type="InterPro" id="IPR029119">
    <property type="entry name" value="MutY_C"/>
</dbReference>
<dbReference type="PANTHER" id="PTHR42944:SF1">
    <property type="entry name" value="ADENINE DNA GLYCOSYLASE"/>
    <property type="match status" value="1"/>
</dbReference>
<gene>
    <name evidence="15" type="ORF">KUTeg_016943</name>
</gene>
<evidence type="ECO:0000256" key="2">
    <source>
        <dbReference type="ARBA" id="ARBA00008343"/>
    </source>
</evidence>
<dbReference type="Pfam" id="PF14815">
    <property type="entry name" value="NUDIX_4"/>
    <property type="match status" value="1"/>
</dbReference>
<evidence type="ECO:0000256" key="9">
    <source>
        <dbReference type="ARBA" id="ARBA00023004"/>
    </source>
</evidence>
<dbReference type="SMART" id="SM00525">
    <property type="entry name" value="FES"/>
    <property type="match status" value="1"/>
</dbReference>
<dbReference type="InterPro" id="IPR044298">
    <property type="entry name" value="MIG/MutY"/>
</dbReference>
<keyword evidence="5" id="KW-0004">4Fe-4S</keyword>
<feature type="domain" description="HhH-GPD" evidence="14">
    <location>
        <begin position="161"/>
        <end position="317"/>
    </location>
</feature>
<evidence type="ECO:0000313" key="16">
    <source>
        <dbReference type="Proteomes" id="UP001217089"/>
    </source>
</evidence>
<keyword evidence="7 13" id="KW-0227">DNA damage</keyword>
<protein>
    <recommendedName>
        <fullName evidence="4 13">Adenine DNA glycosylase</fullName>
        <ecNumber evidence="3 13">3.2.2.31</ecNumber>
    </recommendedName>
</protein>
<comment type="cofactor">
    <cofactor evidence="13">
        <name>[4Fe-4S] cluster</name>
        <dbReference type="ChEBI" id="CHEBI:49883"/>
    </cofactor>
    <text evidence="13">Binds 1 [4Fe-4S] cluster.</text>
</comment>
<evidence type="ECO:0000256" key="7">
    <source>
        <dbReference type="ARBA" id="ARBA00022763"/>
    </source>
</evidence>
<keyword evidence="6" id="KW-0479">Metal-binding</keyword>
<keyword evidence="10" id="KW-0411">Iron-sulfur</keyword>
<evidence type="ECO:0000256" key="8">
    <source>
        <dbReference type="ARBA" id="ARBA00022801"/>
    </source>
</evidence>
<evidence type="ECO:0000313" key="15">
    <source>
        <dbReference type="EMBL" id="KAJ8306398.1"/>
    </source>
</evidence>
<keyword evidence="8" id="KW-0378">Hydrolase</keyword>
<dbReference type="PROSITE" id="PS01155">
    <property type="entry name" value="ENDONUCLEASE_III_2"/>
    <property type="match status" value="1"/>
</dbReference>
<dbReference type="CDD" id="cd03431">
    <property type="entry name" value="NUDIX_DNA_Glycosylase_C-MutY"/>
    <property type="match status" value="1"/>
</dbReference>
<dbReference type="Gene3D" id="3.90.79.10">
    <property type="entry name" value="Nucleoside Triphosphate Pyrophosphohydrolase"/>
    <property type="match status" value="1"/>
</dbReference>
<dbReference type="EMBL" id="JARBDR010000813">
    <property type="protein sequence ID" value="KAJ8306398.1"/>
    <property type="molecule type" value="Genomic_DNA"/>
</dbReference>
<evidence type="ECO:0000256" key="1">
    <source>
        <dbReference type="ARBA" id="ARBA00000843"/>
    </source>
</evidence>
<name>A0ABQ9EMD5_TEGGR</name>
<dbReference type="Pfam" id="PF00730">
    <property type="entry name" value="HhH-GPD"/>
    <property type="match status" value="1"/>
</dbReference>
<sequence length="581" mass="65040">MLSACKKVCLPSDPSECKKVCLLSDPSECKKVCLLNDPSECKKVCLLSDPSECKKVCLLSDPSKKVCLLSDPSECKKVCLLSDPSECKKVCLLSDPNHSDGQNSELKKRHIHNFTEEEIIEFRQKLLHWYDKNKRVLPWRQKAQDGDLNQRAYAVWVSEIMLQQTQVATVIDYYNRWMTKWPTVQDLATASLEEVNEMWSGLGYYSRGRRLLEGAKKVVEELEGEMPKTAESLLKSLPGVGRYTAGAIASIAYGEVTGLVDGNVIRVLSRIRMIGADSMSQPIILLRSKFAGSHANTIVDTERAGDFNQGLMELGATVCTPKSPSCEACPVQSLCLAFRKTFILPVLSDNVEFEKEKSAGRLTKTKSSDSNTLPDIECAADKCSLCIPTEESWDSSLGVQNYPRKGKKKAAREERTAVCIVCQNCPQDNSTKYFFTQRPEKGLLAGLWEFPSLKCEAEEDENFVVKSMLKNSCGLVVDSLHDMVDVGEVVHIFSHIHQTYIVKAATVNEGEVSDENCKMSTKWLTQDEMKDAAISTAMRKVYKAYELALSQNNNKMCKSITKNPHKYNEMDDMSIIAEIYK</sequence>
<dbReference type="SMART" id="SM00478">
    <property type="entry name" value="ENDO3c"/>
    <property type="match status" value="1"/>
</dbReference>
<organism evidence="15 16">
    <name type="scientific">Tegillarca granosa</name>
    <name type="common">Malaysian cockle</name>
    <name type="synonym">Anadara granosa</name>
    <dbReference type="NCBI Taxonomy" id="220873"/>
    <lineage>
        <taxon>Eukaryota</taxon>
        <taxon>Metazoa</taxon>
        <taxon>Spiralia</taxon>
        <taxon>Lophotrochozoa</taxon>
        <taxon>Mollusca</taxon>
        <taxon>Bivalvia</taxon>
        <taxon>Autobranchia</taxon>
        <taxon>Pteriomorphia</taxon>
        <taxon>Arcoida</taxon>
        <taxon>Arcoidea</taxon>
        <taxon>Arcidae</taxon>
        <taxon>Tegillarca</taxon>
    </lineage>
</organism>
<keyword evidence="9 13" id="KW-0408">Iron</keyword>
<dbReference type="InterPro" id="IPR003265">
    <property type="entry name" value="HhH-GPD_domain"/>
</dbReference>
<dbReference type="PANTHER" id="PTHR42944">
    <property type="entry name" value="ADENINE DNA GLYCOSYLASE"/>
    <property type="match status" value="1"/>
</dbReference>
<dbReference type="Gene3D" id="1.10.1670.10">
    <property type="entry name" value="Helix-hairpin-Helix base-excision DNA repair enzymes (C-terminal)"/>
    <property type="match status" value="1"/>
</dbReference>
<dbReference type="CDD" id="cd00056">
    <property type="entry name" value="ENDO3c"/>
    <property type="match status" value="1"/>
</dbReference>
<dbReference type="InterPro" id="IPR000445">
    <property type="entry name" value="HhH_motif"/>
</dbReference>
<keyword evidence="12 13" id="KW-0326">Glycosidase</keyword>
<dbReference type="InterPro" id="IPR011257">
    <property type="entry name" value="DNA_glycosylase"/>
</dbReference>
<evidence type="ECO:0000256" key="5">
    <source>
        <dbReference type="ARBA" id="ARBA00022485"/>
    </source>
</evidence>
<evidence type="ECO:0000256" key="11">
    <source>
        <dbReference type="ARBA" id="ARBA00023204"/>
    </source>
</evidence>
<accession>A0ABQ9EMD5</accession>
<dbReference type="EC" id="3.2.2.31" evidence="3 13"/>
<dbReference type="Pfam" id="PF00633">
    <property type="entry name" value="HHH"/>
    <property type="match status" value="1"/>
</dbReference>
<comment type="caution">
    <text evidence="15">The sequence shown here is derived from an EMBL/GenBank/DDBJ whole genome shotgun (WGS) entry which is preliminary data.</text>
</comment>
<dbReference type="Pfam" id="PF10576">
    <property type="entry name" value="EndIII_4Fe-2S"/>
    <property type="match status" value="1"/>
</dbReference>
<evidence type="ECO:0000259" key="14">
    <source>
        <dbReference type="SMART" id="SM00478"/>
    </source>
</evidence>
<dbReference type="InterPro" id="IPR003651">
    <property type="entry name" value="Endonuclease3_FeS-loop_motif"/>
</dbReference>
<evidence type="ECO:0000256" key="3">
    <source>
        <dbReference type="ARBA" id="ARBA00012045"/>
    </source>
</evidence>
<evidence type="ECO:0000256" key="13">
    <source>
        <dbReference type="RuleBase" id="RU365096"/>
    </source>
</evidence>
<evidence type="ECO:0000256" key="4">
    <source>
        <dbReference type="ARBA" id="ARBA00022023"/>
    </source>
</evidence>
<comment type="similarity">
    <text evidence="2 13">Belongs to the Nth/MutY family.</text>
</comment>
<evidence type="ECO:0000256" key="6">
    <source>
        <dbReference type="ARBA" id="ARBA00022723"/>
    </source>
</evidence>
<dbReference type="SUPFAM" id="SSF55811">
    <property type="entry name" value="Nudix"/>
    <property type="match status" value="1"/>
</dbReference>
<evidence type="ECO:0000256" key="10">
    <source>
        <dbReference type="ARBA" id="ARBA00023014"/>
    </source>
</evidence>
<dbReference type="InterPro" id="IPR004036">
    <property type="entry name" value="Endonuclease-III-like_CS2"/>
</dbReference>
<keyword evidence="16" id="KW-1185">Reference proteome</keyword>
<reference evidence="15 16" key="1">
    <citation type="submission" date="2022-12" db="EMBL/GenBank/DDBJ databases">
        <title>Chromosome-level genome of Tegillarca granosa.</title>
        <authorList>
            <person name="Kim J."/>
        </authorList>
    </citation>
    <scope>NUCLEOTIDE SEQUENCE [LARGE SCALE GENOMIC DNA]</scope>
    <source>
        <strain evidence="15">Teg-2019</strain>
        <tissue evidence="15">Adductor muscle</tissue>
    </source>
</reference>